<accession>X1ETR8</accession>
<protein>
    <submittedName>
        <fullName evidence="1">Uncharacterized protein</fullName>
    </submittedName>
</protein>
<sequence>ERKKLGTEWHYPLESERELMGKVKIGDRTGAKDILNSILGTI</sequence>
<organism evidence="1">
    <name type="scientific">marine sediment metagenome</name>
    <dbReference type="NCBI Taxonomy" id="412755"/>
    <lineage>
        <taxon>unclassified sequences</taxon>
        <taxon>metagenomes</taxon>
        <taxon>ecological metagenomes</taxon>
    </lineage>
</organism>
<comment type="caution">
    <text evidence="1">The sequence shown here is derived from an EMBL/GenBank/DDBJ whole genome shotgun (WGS) entry which is preliminary data.</text>
</comment>
<reference evidence="1" key="1">
    <citation type="journal article" date="2014" name="Front. Microbiol.">
        <title>High frequency of phylogenetically diverse reductive dehalogenase-homologous genes in deep subseafloor sedimentary metagenomes.</title>
        <authorList>
            <person name="Kawai M."/>
            <person name="Futagami T."/>
            <person name="Toyoda A."/>
            <person name="Takaki Y."/>
            <person name="Nishi S."/>
            <person name="Hori S."/>
            <person name="Arai W."/>
            <person name="Tsubouchi T."/>
            <person name="Morono Y."/>
            <person name="Uchiyama I."/>
            <person name="Ito T."/>
            <person name="Fujiyama A."/>
            <person name="Inagaki F."/>
            <person name="Takami H."/>
        </authorList>
    </citation>
    <scope>NUCLEOTIDE SEQUENCE</scope>
    <source>
        <strain evidence="1">Expedition CK06-06</strain>
    </source>
</reference>
<proteinExistence type="predicted"/>
<feature type="non-terminal residue" evidence="1">
    <location>
        <position position="1"/>
    </location>
</feature>
<feature type="non-terminal residue" evidence="1">
    <location>
        <position position="42"/>
    </location>
</feature>
<gene>
    <name evidence="1" type="ORF">S01H4_67190</name>
</gene>
<name>X1ETR8_9ZZZZ</name>
<dbReference type="EMBL" id="BART01042104">
    <property type="protein sequence ID" value="GAH20554.1"/>
    <property type="molecule type" value="Genomic_DNA"/>
</dbReference>
<dbReference type="AlphaFoldDB" id="X1ETR8"/>
<evidence type="ECO:0000313" key="1">
    <source>
        <dbReference type="EMBL" id="GAH20554.1"/>
    </source>
</evidence>